<evidence type="ECO:0000259" key="3">
    <source>
        <dbReference type="SMART" id="SM00499"/>
    </source>
</evidence>
<dbReference type="PANTHER" id="PTHR31731">
    <property type="match status" value="1"/>
</dbReference>
<dbReference type="Proteomes" id="UP000663760">
    <property type="component" value="Chromosome 10"/>
</dbReference>
<dbReference type="Pfam" id="PF14547">
    <property type="entry name" value="Hydrophob_seed"/>
    <property type="match status" value="1"/>
</dbReference>
<evidence type="ECO:0000256" key="1">
    <source>
        <dbReference type="ARBA" id="ARBA00022729"/>
    </source>
</evidence>
<dbReference type="SMART" id="SM00499">
    <property type="entry name" value="AAI"/>
    <property type="match status" value="1"/>
</dbReference>
<evidence type="ECO:0000313" key="4">
    <source>
        <dbReference type="EMBL" id="CAA7403613.1"/>
    </source>
</evidence>
<feature type="domain" description="Bifunctional inhibitor/plant lipid transfer protein/seed storage helical" evidence="3">
    <location>
        <begin position="54"/>
        <end position="137"/>
    </location>
</feature>
<dbReference type="Gene3D" id="1.10.110.10">
    <property type="entry name" value="Plant lipid-transfer and hydrophobic proteins"/>
    <property type="match status" value="1"/>
</dbReference>
<sequence length="138" mass="14410">MASKMQSSAALFLALNLLFFSLVSAGNCPSPHKPKPKPKPFPTPKTPIPFGGKCPIDALKLGVCVNVLNGLLNIQLGTPPKEPCCSLIKGLADLEAAVCLCTVLKANVLGLISLNLPINLSLLVNYCGKSVPTGFICP</sequence>
<keyword evidence="5" id="KW-1185">Reference proteome</keyword>
<dbReference type="InterPro" id="IPR027923">
    <property type="entry name" value="Hydrophob_seed_dom"/>
</dbReference>
<dbReference type="CDD" id="cd01958">
    <property type="entry name" value="HPS_like"/>
    <property type="match status" value="1"/>
</dbReference>
<reference evidence="4" key="1">
    <citation type="submission" date="2020-02" db="EMBL/GenBank/DDBJ databases">
        <authorList>
            <person name="Scholz U."/>
            <person name="Mascher M."/>
            <person name="Fiebig A."/>
        </authorList>
    </citation>
    <scope>NUCLEOTIDE SEQUENCE</scope>
</reference>
<evidence type="ECO:0000313" key="5">
    <source>
        <dbReference type="Proteomes" id="UP000663760"/>
    </source>
</evidence>
<evidence type="ECO:0000256" key="2">
    <source>
        <dbReference type="SAM" id="SignalP"/>
    </source>
</evidence>
<dbReference type="FunFam" id="1.10.110.10:FF:000003">
    <property type="entry name" value="pEARLI1-like lipid transfer protein 1"/>
    <property type="match status" value="1"/>
</dbReference>
<feature type="chain" id="PRO_5029536451" description="Bifunctional inhibitor/plant lipid transfer protein/seed storage helical domain-containing protein" evidence="2">
    <location>
        <begin position="26"/>
        <end position="138"/>
    </location>
</feature>
<dbReference type="InterPro" id="IPR016140">
    <property type="entry name" value="Bifunc_inhib/LTP/seed_store"/>
</dbReference>
<name>A0A7I8L0Q8_SPIIN</name>
<dbReference type="EMBL" id="LR746273">
    <property type="protein sequence ID" value="CAA7403613.1"/>
    <property type="molecule type" value="Genomic_DNA"/>
</dbReference>
<dbReference type="InterPro" id="IPR051636">
    <property type="entry name" value="Plant_LTP/defense-related"/>
</dbReference>
<keyword evidence="1 2" id="KW-0732">Signal</keyword>
<proteinExistence type="predicted"/>
<accession>A0A7I8L0Q8</accession>
<protein>
    <recommendedName>
        <fullName evidence="3">Bifunctional inhibitor/plant lipid transfer protein/seed storage helical domain-containing protein</fullName>
    </recommendedName>
</protein>
<organism evidence="4 5">
    <name type="scientific">Spirodela intermedia</name>
    <name type="common">Intermediate duckweed</name>
    <dbReference type="NCBI Taxonomy" id="51605"/>
    <lineage>
        <taxon>Eukaryota</taxon>
        <taxon>Viridiplantae</taxon>
        <taxon>Streptophyta</taxon>
        <taxon>Embryophyta</taxon>
        <taxon>Tracheophyta</taxon>
        <taxon>Spermatophyta</taxon>
        <taxon>Magnoliopsida</taxon>
        <taxon>Liliopsida</taxon>
        <taxon>Araceae</taxon>
        <taxon>Lemnoideae</taxon>
        <taxon>Spirodela</taxon>
    </lineage>
</organism>
<dbReference type="AlphaFoldDB" id="A0A7I8L0Q8"/>
<dbReference type="OrthoDB" id="696558at2759"/>
<feature type="signal peptide" evidence="2">
    <location>
        <begin position="1"/>
        <end position="25"/>
    </location>
</feature>
<dbReference type="InterPro" id="IPR036312">
    <property type="entry name" value="Bifun_inhib/LTP/seed_sf"/>
</dbReference>
<gene>
    <name evidence="4" type="ORF">SI8410_10014291</name>
</gene>
<dbReference type="SUPFAM" id="SSF47699">
    <property type="entry name" value="Bifunctional inhibitor/lipid-transfer protein/seed storage 2S albumin"/>
    <property type="match status" value="1"/>
</dbReference>